<accession>A0A1K2HR90</accession>
<evidence type="ECO:0000256" key="5">
    <source>
        <dbReference type="ARBA" id="ARBA00023098"/>
    </source>
</evidence>
<dbReference type="InterPro" id="IPR003333">
    <property type="entry name" value="CMAS"/>
</dbReference>
<evidence type="ECO:0000256" key="4">
    <source>
        <dbReference type="ARBA" id="ARBA00022691"/>
    </source>
</evidence>
<dbReference type="Proteomes" id="UP000186513">
    <property type="component" value="Unassembled WGS sequence"/>
</dbReference>
<dbReference type="GO" id="GO:0008610">
    <property type="term" value="P:lipid biosynthetic process"/>
    <property type="evidence" value="ECO:0007669"/>
    <property type="project" value="InterPro"/>
</dbReference>
<gene>
    <name evidence="7" type="ORF">SAMN02745887_03505</name>
</gene>
<dbReference type="RefSeq" id="WP_072429987.1">
    <property type="nucleotide sequence ID" value="NZ_FPKR01000016.1"/>
</dbReference>
<dbReference type="GO" id="GO:0032259">
    <property type="term" value="P:methylation"/>
    <property type="evidence" value="ECO:0007669"/>
    <property type="project" value="UniProtKB-KW"/>
</dbReference>
<evidence type="ECO:0000256" key="1">
    <source>
        <dbReference type="ARBA" id="ARBA00010815"/>
    </source>
</evidence>
<evidence type="ECO:0000256" key="2">
    <source>
        <dbReference type="ARBA" id="ARBA00022603"/>
    </source>
</evidence>
<dbReference type="Gene3D" id="3.40.50.150">
    <property type="entry name" value="Vaccinia Virus protein VP39"/>
    <property type="match status" value="1"/>
</dbReference>
<feature type="active site" evidence="6">
    <location>
        <position position="386"/>
    </location>
</feature>
<dbReference type="EMBL" id="FPKR01000016">
    <property type="protein sequence ID" value="SFZ79320.1"/>
    <property type="molecule type" value="Genomic_DNA"/>
</dbReference>
<proteinExistence type="inferred from homology"/>
<dbReference type="SUPFAM" id="SSF53335">
    <property type="entry name" value="S-adenosyl-L-methionine-dependent methyltransferases"/>
    <property type="match status" value="1"/>
</dbReference>
<dbReference type="OrthoDB" id="9782855at2"/>
<keyword evidence="3" id="KW-0808">Transferase</keyword>
<keyword evidence="8" id="KW-1185">Reference proteome</keyword>
<dbReference type="InterPro" id="IPR029063">
    <property type="entry name" value="SAM-dependent_MTases_sf"/>
</dbReference>
<dbReference type="AlphaFoldDB" id="A0A1K2HR90"/>
<reference evidence="7 8" key="1">
    <citation type="submission" date="2016-11" db="EMBL/GenBank/DDBJ databases">
        <authorList>
            <person name="Jaros S."/>
            <person name="Januszkiewicz K."/>
            <person name="Wedrychowicz H."/>
        </authorList>
    </citation>
    <scope>NUCLEOTIDE SEQUENCE [LARGE SCALE GENOMIC DNA]</scope>
    <source>
        <strain evidence="7 8">DSM 18899</strain>
    </source>
</reference>
<dbReference type="PANTHER" id="PTHR43667">
    <property type="entry name" value="CYCLOPROPANE-FATTY-ACYL-PHOSPHOLIPID SYNTHASE"/>
    <property type="match status" value="1"/>
</dbReference>
<dbReference type="PANTHER" id="PTHR43667:SF2">
    <property type="entry name" value="FATTY ACID C-METHYL TRANSFERASE"/>
    <property type="match status" value="1"/>
</dbReference>
<sequence>MKSTDLSLPYKAAHLPLQARLFVGMLQKLSVGSLTFIDPKGQVAHFGQLGAQPHAELQVRDWRAAGVILRQGDIGFAESYKLGWVDSNDLLAVFTLALRNEDAMERALHGHWWALLAKRIAHLLLRDNNRRGSRRNISAHYDLGNGFYQLWLDPSMSYSAGIFLPEHAGDLEAAQWAKYDRILDQLDAQPGQTVLEVGCGWGGFAERAAQRGLKVHGITLSKEQLAYAQARIARAGLDGLVTLSLTDYRDVAGQFDHIVSIEMIEAVGERWWPSYFAMLARLRKPGGKVVIQAIDIADARFEAYRSGTDFIQQYIFPGGMLPSPERFVQQAQRVGLRVHSEFEFGLDYAETLRQWRLRFEAQLDAVRAEGFDEAFIRLWRMYYLYCEAGFRERRTGVRQWTLG</sequence>
<protein>
    <submittedName>
        <fullName evidence="7">Cyclopropane-fatty-acyl-phospholipid synthase</fullName>
    </submittedName>
</protein>
<dbReference type="CDD" id="cd02440">
    <property type="entry name" value="AdoMet_MTases"/>
    <property type="match status" value="1"/>
</dbReference>
<organism evidence="7 8">
    <name type="scientific">Chitinimonas taiwanensis DSM 18899</name>
    <dbReference type="NCBI Taxonomy" id="1121279"/>
    <lineage>
        <taxon>Bacteria</taxon>
        <taxon>Pseudomonadati</taxon>
        <taxon>Pseudomonadota</taxon>
        <taxon>Betaproteobacteria</taxon>
        <taxon>Neisseriales</taxon>
        <taxon>Chitinibacteraceae</taxon>
        <taxon>Chitinimonas</taxon>
    </lineage>
</organism>
<evidence type="ECO:0000313" key="8">
    <source>
        <dbReference type="Proteomes" id="UP000186513"/>
    </source>
</evidence>
<dbReference type="PIRSF" id="PIRSF003085">
    <property type="entry name" value="CMAS"/>
    <property type="match status" value="1"/>
</dbReference>
<evidence type="ECO:0000256" key="3">
    <source>
        <dbReference type="ARBA" id="ARBA00022679"/>
    </source>
</evidence>
<evidence type="ECO:0000313" key="7">
    <source>
        <dbReference type="EMBL" id="SFZ79320.1"/>
    </source>
</evidence>
<keyword evidence="5" id="KW-0443">Lipid metabolism</keyword>
<dbReference type="GO" id="GO:0008168">
    <property type="term" value="F:methyltransferase activity"/>
    <property type="evidence" value="ECO:0007669"/>
    <property type="project" value="UniProtKB-KW"/>
</dbReference>
<keyword evidence="4" id="KW-0949">S-adenosyl-L-methionine</keyword>
<dbReference type="STRING" id="1121279.SAMN02745887_03505"/>
<keyword evidence="2" id="KW-0489">Methyltransferase</keyword>
<dbReference type="InterPro" id="IPR050723">
    <property type="entry name" value="CFA/CMAS"/>
</dbReference>
<name>A0A1K2HR90_9NEIS</name>
<dbReference type="Pfam" id="PF02353">
    <property type="entry name" value="CMAS"/>
    <property type="match status" value="1"/>
</dbReference>
<comment type="similarity">
    <text evidence="1">Belongs to the CFA/CMAS family.</text>
</comment>
<evidence type="ECO:0000256" key="6">
    <source>
        <dbReference type="PIRSR" id="PIRSR003085-1"/>
    </source>
</evidence>